<proteinExistence type="predicted"/>
<gene>
    <name evidence="1" type="ORF">MILVUS5_LOCUS6203</name>
</gene>
<accession>A0ACB0IUE9</accession>
<comment type="caution">
    <text evidence="1">The sequence shown here is derived from an EMBL/GenBank/DDBJ whole genome shotgun (WGS) entry which is preliminary data.</text>
</comment>
<sequence>MAKPPPPATVIRTIFYYLSEHPSIISFRWSHTHSWGSTWSFLFTSIATYLILSLFLHLSLSLLFPNRRQIPLGPIPAIHSLTMSLISVTIFTGTLISAISEIHDTRWFWRNSKTPFQWLLCFPLGTRPSGRVFFWSYIYYLSRFVHMFRTILTIVKRRRLSFCQLMNHSVSAFVSFLWLEFSQSFQVLAILFATLVYSVVYGYRFWTAIGLKSACFPFVLNCQIFLLGCNVACHVGVFLVHFWFQSGGGGCNGIGAWVFNSILNTAVLVIFLNFYVKMYYVDVWRTERRRKVVEESESMDCSSSCPMLIAGSR</sequence>
<organism evidence="1 2">
    <name type="scientific">Trifolium pratense</name>
    <name type="common">Red clover</name>
    <dbReference type="NCBI Taxonomy" id="57577"/>
    <lineage>
        <taxon>Eukaryota</taxon>
        <taxon>Viridiplantae</taxon>
        <taxon>Streptophyta</taxon>
        <taxon>Embryophyta</taxon>
        <taxon>Tracheophyta</taxon>
        <taxon>Spermatophyta</taxon>
        <taxon>Magnoliopsida</taxon>
        <taxon>eudicotyledons</taxon>
        <taxon>Gunneridae</taxon>
        <taxon>Pentapetalae</taxon>
        <taxon>rosids</taxon>
        <taxon>fabids</taxon>
        <taxon>Fabales</taxon>
        <taxon>Fabaceae</taxon>
        <taxon>Papilionoideae</taxon>
        <taxon>50 kb inversion clade</taxon>
        <taxon>NPAAA clade</taxon>
        <taxon>Hologalegina</taxon>
        <taxon>IRL clade</taxon>
        <taxon>Trifolieae</taxon>
        <taxon>Trifolium</taxon>
    </lineage>
</organism>
<name>A0ACB0IUE9_TRIPR</name>
<protein>
    <submittedName>
        <fullName evidence="1">Uncharacterized protein</fullName>
    </submittedName>
</protein>
<dbReference type="EMBL" id="CASHSV030000002">
    <property type="protein sequence ID" value="CAJ2635536.1"/>
    <property type="molecule type" value="Genomic_DNA"/>
</dbReference>
<reference evidence="1" key="1">
    <citation type="submission" date="2023-10" db="EMBL/GenBank/DDBJ databases">
        <authorList>
            <person name="Rodriguez Cubillos JULIANA M."/>
            <person name="De Vega J."/>
        </authorList>
    </citation>
    <scope>NUCLEOTIDE SEQUENCE</scope>
</reference>
<evidence type="ECO:0000313" key="2">
    <source>
        <dbReference type="Proteomes" id="UP001177021"/>
    </source>
</evidence>
<dbReference type="Proteomes" id="UP001177021">
    <property type="component" value="Unassembled WGS sequence"/>
</dbReference>
<keyword evidence="2" id="KW-1185">Reference proteome</keyword>
<evidence type="ECO:0000313" key="1">
    <source>
        <dbReference type="EMBL" id="CAJ2635536.1"/>
    </source>
</evidence>